<name>A0A841C5F3_9ACTN</name>
<dbReference type="Gene3D" id="3.40.47.10">
    <property type="match status" value="2"/>
</dbReference>
<feature type="domain" description="Ketosynthase family 3 (KS3)" evidence="5">
    <location>
        <begin position="3"/>
        <end position="406"/>
    </location>
</feature>
<evidence type="ECO:0000256" key="1">
    <source>
        <dbReference type="ARBA" id="ARBA00008467"/>
    </source>
</evidence>
<evidence type="ECO:0000256" key="4">
    <source>
        <dbReference type="RuleBase" id="RU003694"/>
    </source>
</evidence>
<protein>
    <submittedName>
        <fullName evidence="6">3-oxoacyl-[acyl-carrier-protein] synthase II</fullName>
        <ecNumber evidence="6">2.3.1.179</ecNumber>
    </submittedName>
</protein>
<comment type="similarity">
    <text evidence="1 4">Belongs to the thiolase-like superfamily. Beta-ketoacyl-ACP synthases family.</text>
</comment>
<reference evidence="6 7" key="1">
    <citation type="submission" date="2020-08" db="EMBL/GenBank/DDBJ databases">
        <title>Sequencing the genomes of 1000 actinobacteria strains.</title>
        <authorList>
            <person name="Klenk H.-P."/>
        </authorList>
    </citation>
    <scope>NUCLEOTIDE SEQUENCE [LARGE SCALE GENOMIC DNA]</scope>
    <source>
        <strain evidence="6 7">DSM 45362</strain>
    </source>
</reference>
<dbReference type="EMBL" id="JACHMN010000003">
    <property type="protein sequence ID" value="MBB5874302.1"/>
    <property type="molecule type" value="Genomic_DNA"/>
</dbReference>
<dbReference type="PROSITE" id="PS52004">
    <property type="entry name" value="KS3_2"/>
    <property type="match status" value="1"/>
</dbReference>
<dbReference type="PROSITE" id="PS00606">
    <property type="entry name" value="KS3_1"/>
    <property type="match status" value="1"/>
</dbReference>
<dbReference type="EC" id="2.3.1.179" evidence="6"/>
<dbReference type="InterPro" id="IPR014031">
    <property type="entry name" value="Ketoacyl_synth_C"/>
</dbReference>
<accession>A0A841C5F3</accession>
<dbReference type="Proteomes" id="UP000587527">
    <property type="component" value="Unassembled WGS sequence"/>
</dbReference>
<comment type="caution">
    <text evidence="6">The sequence shown here is derived from an EMBL/GenBank/DDBJ whole genome shotgun (WGS) entry which is preliminary data.</text>
</comment>
<dbReference type="Pfam" id="PF00109">
    <property type="entry name" value="ketoacyl-synt"/>
    <property type="match status" value="1"/>
</dbReference>
<dbReference type="Pfam" id="PF02801">
    <property type="entry name" value="Ketoacyl-synt_C"/>
    <property type="match status" value="1"/>
</dbReference>
<sequence>MSDRDIAVTGLGVVCAAGTGTAAMWAGLRAGRSLAAVDPRLSGLPCEFGCAVTGFDPIGELGRNLAWRLDPFAQMAIVAAREAIRDAGLDTASWDPTRVGVIIGTGSNSTHRYARAFAQIAAGDAARVSALTTSRSVPNMAAGEVAMDLQVQGPSFATSSACASGATAIGVARDLLRAGTCDIVVAGGAESVLSPFTATILAQTSAVSKRSWDPAGACRPFDAERDGFVLGEGAGLLVLERPDFAAARNARIRALLTGYAASSDAHHFAAPHPEGRGAAQAMRAALRDAGLDPAAIGHVNTHGTSTQAGDLAEYLALRQVFTTVPPVTATKSIVGHTIGAAGAIEAACTVLALQHQEVPPTANLDRLDPEIDLDVVTGCPRPLRHTAAMSNSFGFGGQNASLVFHTP</sequence>
<evidence type="ECO:0000256" key="2">
    <source>
        <dbReference type="ARBA" id="ARBA00022679"/>
    </source>
</evidence>
<dbReference type="InterPro" id="IPR000794">
    <property type="entry name" value="Beta-ketoacyl_synthase"/>
</dbReference>
<evidence type="ECO:0000259" key="5">
    <source>
        <dbReference type="PROSITE" id="PS52004"/>
    </source>
</evidence>
<dbReference type="PANTHER" id="PTHR11712">
    <property type="entry name" value="POLYKETIDE SYNTHASE-RELATED"/>
    <property type="match status" value="1"/>
</dbReference>
<organism evidence="6 7">
    <name type="scientific">Allocatelliglobosispora scoriae</name>
    <dbReference type="NCBI Taxonomy" id="643052"/>
    <lineage>
        <taxon>Bacteria</taxon>
        <taxon>Bacillati</taxon>
        <taxon>Actinomycetota</taxon>
        <taxon>Actinomycetes</taxon>
        <taxon>Micromonosporales</taxon>
        <taxon>Micromonosporaceae</taxon>
        <taxon>Allocatelliglobosispora</taxon>
    </lineage>
</organism>
<dbReference type="FunFam" id="3.40.47.10:FF:000029">
    <property type="entry name" value="3-oxoacyl-[acyl-carrier-protein] synthase 1"/>
    <property type="match status" value="1"/>
</dbReference>
<dbReference type="CDD" id="cd00834">
    <property type="entry name" value="KAS_I_II"/>
    <property type="match status" value="1"/>
</dbReference>
<dbReference type="GO" id="GO:0004315">
    <property type="term" value="F:3-oxoacyl-[acyl-carrier-protein] synthase activity"/>
    <property type="evidence" value="ECO:0007669"/>
    <property type="project" value="UniProtKB-EC"/>
</dbReference>
<gene>
    <name evidence="6" type="ORF">F4553_007736</name>
</gene>
<dbReference type="GO" id="GO:0006633">
    <property type="term" value="P:fatty acid biosynthetic process"/>
    <property type="evidence" value="ECO:0007669"/>
    <property type="project" value="InterPro"/>
</dbReference>
<dbReference type="PANTHER" id="PTHR11712:SF347">
    <property type="entry name" value="BETA KETOACYL-ACYL CARRIER PROTEIN SYNTHASE"/>
    <property type="match status" value="1"/>
</dbReference>
<keyword evidence="3 6" id="KW-0012">Acyltransferase</keyword>
<evidence type="ECO:0000313" key="6">
    <source>
        <dbReference type="EMBL" id="MBB5874302.1"/>
    </source>
</evidence>
<keyword evidence="7" id="KW-1185">Reference proteome</keyword>
<dbReference type="SMART" id="SM00825">
    <property type="entry name" value="PKS_KS"/>
    <property type="match status" value="1"/>
</dbReference>
<dbReference type="RefSeq" id="WP_184846326.1">
    <property type="nucleotide sequence ID" value="NZ_JACHMN010000003.1"/>
</dbReference>
<evidence type="ECO:0000256" key="3">
    <source>
        <dbReference type="ARBA" id="ARBA00023315"/>
    </source>
</evidence>
<proteinExistence type="inferred from homology"/>
<dbReference type="InterPro" id="IPR016039">
    <property type="entry name" value="Thiolase-like"/>
</dbReference>
<keyword evidence="2 4" id="KW-0808">Transferase</keyword>
<dbReference type="SUPFAM" id="SSF53901">
    <property type="entry name" value="Thiolase-like"/>
    <property type="match status" value="2"/>
</dbReference>
<dbReference type="InterPro" id="IPR014030">
    <property type="entry name" value="Ketoacyl_synth_N"/>
</dbReference>
<dbReference type="InterPro" id="IPR020841">
    <property type="entry name" value="PKS_Beta-ketoAc_synthase_dom"/>
</dbReference>
<dbReference type="InterPro" id="IPR018201">
    <property type="entry name" value="Ketoacyl_synth_AS"/>
</dbReference>
<dbReference type="AlphaFoldDB" id="A0A841C5F3"/>
<evidence type="ECO:0000313" key="7">
    <source>
        <dbReference type="Proteomes" id="UP000587527"/>
    </source>
</evidence>
<dbReference type="NCBIfam" id="NF005589">
    <property type="entry name" value="PRK07314.1"/>
    <property type="match status" value="1"/>
</dbReference>